<evidence type="ECO:0000313" key="4">
    <source>
        <dbReference type="Proteomes" id="UP000236220"/>
    </source>
</evidence>
<feature type="transmembrane region" description="Helical" evidence="1">
    <location>
        <begin position="224"/>
        <end position="240"/>
    </location>
</feature>
<evidence type="ECO:0000313" key="3">
    <source>
        <dbReference type="EMBL" id="PNS07905.1"/>
    </source>
</evidence>
<dbReference type="AlphaFoldDB" id="A0A2K1PYN6"/>
<feature type="transmembrane region" description="Helical" evidence="1">
    <location>
        <begin position="7"/>
        <end position="25"/>
    </location>
</feature>
<keyword evidence="1" id="KW-0472">Membrane</keyword>
<comment type="caution">
    <text evidence="3">The sequence shown here is derived from an EMBL/GenBank/DDBJ whole genome shotgun (WGS) entry which is preliminary data.</text>
</comment>
<keyword evidence="1" id="KW-1133">Transmembrane helix</keyword>
<protein>
    <submittedName>
        <fullName evidence="3">Acyltransferase family protein</fullName>
    </submittedName>
</protein>
<sequence>MKPSRDNFLPLRHLAAAMVIYGHAYALTRHPAGDVDLVQRFMPGFYAGSLAVFFFFAISGYLVTLSLLRQPSILRYARNRVVRIWPAYIACILFCAFVLGLAWTTLSPSAYLHDKATWHFIAGNAIPKSFVWTLPGVFSANPYPNIVNGSLWSLGVEVRWYLWLGILAALTLVRRRMAFTMVAMAWIAWCAWQWWHGAADARDVRALGCIFLGGGLCAVWRERLAITHVGMAALIVLAALVHDSRWFGPIAGIAALYFCLWVAYRLPALRWPRVIDWSYGLFLYGFPVEQCIAAWKPEIAPLAMLPLALIAAAIMAAASWQFIERPLLDRFKGKSSITDAPLPAV</sequence>
<keyword evidence="3" id="KW-0012">Acyltransferase</keyword>
<keyword evidence="3" id="KW-0808">Transferase</keyword>
<evidence type="ECO:0000259" key="2">
    <source>
        <dbReference type="Pfam" id="PF01757"/>
    </source>
</evidence>
<accession>A0A2K1PYN6</accession>
<keyword evidence="1" id="KW-0812">Transmembrane</keyword>
<dbReference type="GO" id="GO:0000271">
    <property type="term" value="P:polysaccharide biosynthetic process"/>
    <property type="evidence" value="ECO:0007669"/>
    <property type="project" value="TreeGrafter"/>
</dbReference>
<feature type="domain" description="Acyltransferase 3" evidence="2">
    <location>
        <begin position="11"/>
        <end position="299"/>
    </location>
</feature>
<dbReference type="GO" id="GO:0016747">
    <property type="term" value="F:acyltransferase activity, transferring groups other than amino-acyl groups"/>
    <property type="evidence" value="ECO:0007669"/>
    <property type="project" value="InterPro"/>
</dbReference>
<feature type="transmembrane region" description="Helical" evidence="1">
    <location>
        <begin position="151"/>
        <end position="170"/>
    </location>
</feature>
<proteinExistence type="predicted"/>
<dbReference type="Pfam" id="PF01757">
    <property type="entry name" value="Acyl_transf_3"/>
    <property type="match status" value="1"/>
</dbReference>
<feature type="transmembrane region" description="Helical" evidence="1">
    <location>
        <begin position="45"/>
        <end position="64"/>
    </location>
</feature>
<keyword evidence="4" id="KW-1185">Reference proteome</keyword>
<dbReference type="Proteomes" id="UP000236220">
    <property type="component" value="Unassembled WGS sequence"/>
</dbReference>
<name>A0A2K1PYN6_9GAMM</name>
<dbReference type="OrthoDB" id="9767863at2"/>
<reference evidence="3 4" key="1">
    <citation type="submission" date="2017-08" db="EMBL/GenBank/DDBJ databases">
        <title>Lysobacter sylvestris genome.</title>
        <authorList>
            <person name="Zhang D.-C."/>
            <person name="Albuquerque L."/>
            <person name="Franca L."/>
            <person name="Froufe H.J.C."/>
            <person name="Barroso C."/>
            <person name="Egas C."/>
            <person name="Da Costa M."/>
            <person name="Margesin R."/>
        </authorList>
    </citation>
    <scope>NUCLEOTIDE SEQUENCE [LARGE SCALE GENOMIC DNA]</scope>
    <source>
        <strain evidence="3 4">AM20-91</strain>
    </source>
</reference>
<feature type="transmembrane region" description="Helical" evidence="1">
    <location>
        <begin position="246"/>
        <end position="264"/>
    </location>
</feature>
<dbReference type="InterPro" id="IPR050879">
    <property type="entry name" value="Acyltransferase_3"/>
</dbReference>
<dbReference type="GO" id="GO:0016020">
    <property type="term" value="C:membrane"/>
    <property type="evidence" value="ECO:0007669"/>
    <property type="project" value="TreeGrafter"/>
</dbReference>
<dbReference type="PANTHER" id="PTHR23028">
    <property type="entry name" value="ACETYLTRANSFERASE"/>
    <property type="match status" value="1"/>
</dbReference>
<dbReference type="PANTHER" id="PTHR23028:SF53">
    <property type="entry name" value="ACYL_TRANSF_3 DOMAIN-CONTAINING PROTEIN"/>
    <property type="match status" value="1"/>
</dbReference>
<feature type="transmembrane region" description="Helical" evidence="1">
    <location>
        <begin position="85"/>
        <end position="106"/>
    </location>
</feature>
<dbReference type="RefSeq" id="WP_103075553.1">
    <property type="nucleotide sequence ID" value="NZ_NPZB01000002.1"/>
</dbReference>
<dbReference type="EMBL" id="NPZB01000002">
    <property type="protein sequence ID" value="PNS07905.1"/>
    <property type="molecule type" value="Genomic_DNA"/>
</dbReference>
<evidence type="ECO:0000256" key="1">
    <source>
        <dbReference type="SAM" id="Phobius"/>
    </source>
</evidence>
<feature type="transmembrane region" description="Helical" evidence="1">
    <location>
        <begin position="301"/>
        <end position="323"/>
    </location>
</feature>
<dbReference type="InterPro" id="IPR002656">
    <property type="entry name" value="Acyl_transf_3_dom"/>
</dbReference>
<organism evidence="3 4">
    <name type="scientific">Solilutibacter silvestris</name>
    <dbReference type="NCBI Taxonomy" id="1645665"/>
    <lineage>
        <taxon>Bacteria</taxon>
        <taxon>Pseudomonadati</taxon>
        <taxon>Pseudomonadota</taxon>
        <taxon>Gammaproteobacteria</taxon>
        <taxon>Lysobacterales</taxon>
        <taxon>Lysobacteraceae</taxon>
        <taxon>Solilutibacter</taxon>
    </lineage>
</organism>
<gene>
    <name evidence="3" type="ORF">Lysil_2081</name>
</gene>